<dbReference type="STRING" id="405436.SAMN05444365_104398"/>
<name>A0A1H3P9S3_9ACTN</name>
<dbReference type="EMBL" id="FNPH01000004">
    <property type="protein sequence ID" value="SDY97790.1"/>
    <property type="molecule type" value="Genomic_DNA"/>
</dbReference>
<keyword evidence="1" id="KW-0472">Membrane</keyword>
<reference evidence="3" key="1">
    <citation type="submission" date="2016-10" db="EMBL/GenBank/DDBJ databases">
        <authorList>
            <person name="Varghese N."/>
            <person name="Submissions S."/>
        </authorList>
    </citation>
    <scope>NUCLEOTIDE SEQUENCE [LARGE SCALE GENOMIC DNA]</scope>
    <source>
        <strain evidence="3">DSM 45245</strain>
    </source>
</reference>
<evidence type="ECO:0000313" key="2">
    <source>
        <dbReference type="EMBL" id="SDY97790.1"/>
    </source>
</evidence>
<dbReference type="Pfam" id="PF26606">
    <property type="entry name" value="SCO4848"/>
    <property type="match status" value="1"/>
</dbReference>
<gene>
    <name evidence="2" type="ORF">SAMN05444365_104398</name>
</gene>
<keyword evidence="1" id="KW-0812">Transmembrane</keyword>
<feature type="transmembrane region" description="Helical" evidence="1">
    <location>
        <begin position="42"/>
        <end position="64"/>
    </location>
</feature>
<dbReference type="AlphaFoldDB" id="A0A1H3P9S3"/>
<dbReference type="Proteomes" id="UP000242415">
    <property type="component" value="Unassembled WGS sequence"/>
</dbReference>
<protein>
    <submittedName>
        <fullName evidence="2">Uncharacterized protein</fullName>
    </submittedName>
</protein>
<dbReference type="InterPro" id="IPR058061">
    <property type="entry name" value="SCO4848-like"/>
</dbReference>
<sequence>MFLTAVGVWTWIIWPRFALAIWNDPRAWSAGRAGEGTPTSFLWVHALLIIASLAIGTAVGLLGVRAWRAARSRP</sequence>
<keyword evidence="1" id="KW-1133">Transmembrane helix</keyword>
<evidence type="ECO:0000313" key="3">
    <source>
        <dbReference type="Proteomes" id="UP000242415"/>
    </source>
</evidence>
<organism evidence="2 3">
    <name type="scientific">Micromonospora pattaloongensis</name>
    <dbReference type="NCBI Taxonomy" id="405436"/>
    <lineage>
        <taxon>Bacteria</taxon>
        <taxon>Bacillati</taxon>
        <taxon>Actinomycetota</taxon>
        <taxon>Actinomycetes</taxon>
        <taxon>Micromonosporales</taxon>
        <taxon>Micromonosporaceae</taxon>
        <taxon>Micromonospora</taxon>
    </lineage>
</organism>
<proteinExistence type="predicted"/>
<accession>A0A1H3P9S3</accession>
<keyword evidence="3" id="KW-1185">Reference proteome</keyword>
<dbReference type="NCBIfam" id="NF046117">
    <property type="entry name" value="SCO4848_fam"/>
    <property type="match status" value="1"/>
</dbReference>
<evidence type="ECO:0000256" key="1">
    <source>
        <dbReference type="SAM" id="Phobius"/>
    </source>
</evidence>